<reference evidence="1" key="1">
    <citation type="journal article" date="2021" name="bioRxiv">
        <title>Whole Genome Assembly and Annotation of Northern Wild Rice, Zizania palustris L., Supports a Whole Genome Duplication in the Zizania Genus.</title>
        <authorList>
            <person name="Haas M."/>
            <person name="Kono T."/>
            <person name="Macchietto M."/>
            <person name="Millas R."/>
            <person name="McGilp L."/>
            <person name="Shao M."/>
            <person name="Duquette J."/>
            <person name="Hirsch C.N."/>
            <person name="Kimball J."/>
        </authorList>
    </citation>
    <scope>NUCLEOTIDE SEQUENCE</scope>
    <source>
        <tissue evidence="1">Fresh leaf tissue</tissue>
    </source>
</reference>
<name>A0A8J5VXJ4_ZIZPA</name>
<reference evidence="1" key="2">
    <citation type="submission" date="2021-02" db="EMBL/GenBank/DDBJ databases">
        <authorList>
            <person name="Kimball J.A."/>
            <person name="Haas M.W."/>
            <person name="Macchietto M."/>
            <person name="Kono T."/>
            <person name="Duquette J."/>
            <person name="Shao M."/>
        </authorList>
    </citation>
    <scope>NUCLEOTIDE SEQUENCE</scope>
    <source>
        <tissue evidence="1">Fresh leaf tissue</tissue>
    </source>
</reference>
<accession>A0A8J5VXJ4</accession>
<dbReference type="Proteomes" id="UP000729402">
    <property type="component" value="Unassembled WGS sequence"/>
</dbReference>
<keyword evidence="2" id="KW-1185">Reference proteome</keyword>
<dbReference type="AlphaFoldDB" id="A0A8J5VXJ4"/>
<comment type="caution">
    <text evidence="1">The sequence shown here is derived from an EMBL/GenBank/DDBJ whole genome shotgun (WGS) entry which is preliminary data.</text>
</comment>
<dbReference type="EMBL" id="JAAALK010000283">
    <property type="protein sequence ID" value="KAG8076981.1"/>
    <property type="molecule type" value="Genomic_DNA"/>
</dbReference>
<proteinExistence type="predicted"/>
<gene>
    <name evidence="1" type="ORF">GUJ93_ZPchr0006g45029</name>
</gene>
<evidence type="ECO:0000313" key="1">
    <source>
        <dbReference type="EMBL" id="KAG8076981.1"/>
    </source>
</evidence>
<sequence length="96" mass="9526">MNDRVTCSVGTAALEPVVVEASGSGGLEAWSTSGAVVAGDKPNPQRMATLRALELMSGVPRRADESLKLATVSVGGAAVANGSAVTGGDWGLTVTI</sequence>
<evidence type="ECO:0000313" key="2">
    <source>
        <dbReference type="Proteomes" id="UP000729402"/>
    </source>
</evidence>
<protein>
    <submittedName>
        <fullName evidence="1">Uncharacterized protein</fullName>
    </submittedName>
</protein>
<organism evidence="1 2">
    <name type="scientific">Zizania palustris</name>
    <name type="common">Northern wild rice</name>
    <dbReference type="NCBI Taxonomy" id="103762"/>
    <lineage>
        <taxon>Eukaryota</taxon>
        <taxon>Viridiplantae</taxon>
        <taxon>Streptophyta</taxon>
        <taxon>Embryophyta</taxon>
        <taxon>Tracheophyta</taxon>
        <taxon>Spermatophyta</taxon>
        <taxon>Magnoliopsida</taxon>
        <taxon>Liliopsida</taxon>
        <taxon>Poales</taxon>
        <taxon>Poaceae</taxon>
        <taxon>BOP clade</taxon>
        <taxon>Oryzoideae</taxon>
        <taxon>Oryzeae</taxon>
        <taxon>Zizaniinae</taxon>
        <taxon>Zizania</taxon>
    </lineage>
</organism>